<proteinExistence type="predicted"/>
<reference evidence="1 2" key="1">
    <citation type="submission" date="2019-10" db="EMBL/GenBank/DDBJ databases">
        <authorList>
            <person name="Karimi E."/>
        </authorList>
    </citation>
    <scope>NUCLEOTIDE SEQUENCE [LARGE SCALE GENOMIC DNA]</scope>
    <source>
        <strain evidence="1">Pantoea sp. 111</strain>
    </source>
</reference>
<evidence type="ECO:0000313" key="2">
    <source>
        <dbReference type="Proteomes" id="UP000433737"/>
    </source>
</evidence>
<dbReference type="EMBL" id="CABWMH010000004">
    <property type="protein sequence ID" value="VXB14073.1"/>
    <property type="molecule type" value="Genomic_DNA"/>
</dbReference>
<gene>
    <name evidence="1" type="ORF">PANT111_120076</name>
</gene>
<dbReference type="AlphaFoldDB" id="A0AAX3J105"/>
<evidence type="ECO:0000313" key="1">
    <source>
        <dbReference type="EMBL" id="VXB14073.1"/>
    </source>
</evidence>
<comment type="caution">
    <text evidence="1">The sequence shown here is derived from an EMBL/GenBank/DDBJ whole genome shotgun (WGS) entry which is preliminary data.</text>
</comment>
<protein>
    <submittedName>
        <fullName evidence="1">Uncharacterized protein</fullName>
    </submittedName>
</protein>
<accession>A0AAX3J105</accession>
<name>A0AAX3J105_9GAMM</name>
<dbReference type="Proteomes" id="UP000433737">
    <property type="component" value="Unassembled WGS sequence"/>
</dbReference>
<organism evidence="1 2">
    <name type="scientific">Pantoea brenneri</name>
    <dbReference type="NCBI Taxonomy" id="472694"/>
    <lineage>
        <taxon>Bacteria</taxon>
        <taxon>Pseudomonadati</taxon>
        <taxon>Pseudomonadota</taxon>
        <taxon>Gammaproteobacteria</taxon>
        <taxon>Enterobacterales</taxon>
        <taxon>Erwiniaceae</taxon>
        <taxon>Pantoea</taxon>
    </lineage>
</organism>
<sequence length="76" mass="9024">MSDLNQFSSKPLIYYLPSRVALIARMMLSSDRQAGLTLSFEQSRGCHDQKNWCIDQRRRRPRHERSYSWSGTFRAE</sequence>